<dbReference type="EMBL" id="AFOY02000007">
    <property type="protein sequence ID" value="EXF95507.1"/>
    <property type="molecule type" value="Genomic_DNA"/>
</dbReference>
<organism evidence="6 7">
    <name type="scientific">Pseudomonas fluorescens HK44</name>
    <dbReference type="NCBI Taxonomy" id="1042209"/>
    <lineage>
        <taxon>Bacteria</taxon>
        <taxon>Pseudomonadati</taxon>
        <taxon>Pseudomonadota</taxon>
        <taxon>Gammaproteobacteria</taxon>
        <taxon>Pseudomonadales</taxon>
        <taxon>Pseudomonadaceae</taxon>
        <taxon>Pseudomonas</taxon>
    </lineage>
</organism>
<gene>
    <name evidence="6" type="ORF">HK44_025055</name>
</gene>
<evidence type="ECO:0000256" key="2">
    <source>
        <dbReference type="ARBA" id="ARBA00023125"/>
    </source>
</evidence>
<accession>A0A010TE60</accession>
<dbReference type="SUPFAM" id="SSF46894">
    <property type="entry name" value="C-terminal effector domain of the bipartite response regulators"/>
    <property type="match status" value="1"/>
</dbReference>
<dbReference type="PATRIC" id="fig|1042209.11.peg.1563"/>
<dbReference type="OrthoDB" id="9774661at2"/>
<dbReference type="PANTHER" id="PTHR44688">
    <property type="entry name" value="DNA-BINDING TRANSCRIPTIONAL ACTIVATOR DEVR_DOSR"/>
    <property type="match status" value="1"/>
</dbReference>
<dbReference type="HOGENOM" id="CLU_2452375_0_0_6"/>
<dbReference type="Pfam" id="PF00196">
    <property type="entry name" value="GerE"/>
    <property type="match status" value="1"/>
</dbReference>
<comment type="caution">
    <text evidence="6">The sequence shown here is derived from an EMBL/GenBank/DDBJ whole genome shotgun (WGS) entry which is preliminary data.</text>
</comment>
<dbReference type="AlphaFoldDB" id="A0A010TE60"/>
<evidence type="ECO:0000256" key="4">
    <source>
        <dbReference type="SAM" id="MobiDB-lite"/>
    </source>
</evidence>
<proteinExistence type="predicted"/>
<sequence>MKTPNRAGAPVLKMPKRQRPDPAGKPLSKKELEILYWAKAGKTVWEISVIRDISEATVKFHLGNIYSKLEVNNRAQAVGEAVNRGLLS</sequence>
<dbReference type="SMART" id="SM00421">
    <property type="entry name" value="HTH_LUXR"/>
    <property type="match status" value="1"/>
</dbReference>
<dbReference type="Gene3D" id="1.10.10.10">
    <property type="entry name" value="Winged helix-like DNA-binding domain superfamily/Winged helix DNA-binding domain"/>
    <property type="match status" value="1"/>
</dbReference>
<dbReference type="GO" id="GO:0003677">
    <property type="term" value="F:DNA binding"/>
    <property type="evidence" value="ECO:0007669"/>
    <property type="project" value="UniProtKB-KW"/>
</dbReference>
<keyword evidence="2" id="KW-0238">DNA-binding</keyword>
<feature type="region of interest" description="Disordered" evidence="4">
    <location>
        <begin position="1"/>
        <end position="26"/>
    </location>
</feature>
<dbReference type="PROSITE" id="PS50043">
    <property type="entry name" value="HTH_LUXR_2"/>
    <property type="match status" value="1"/>
</dbReference>
<dbReference type="GO" id="GO:0006355">
    <property type="term" value="P:regulation of DNA-templated transcription"/>
    <property type="evidence" value="ECO:0007669"/>
    <property type="project" value="InterPro"/>
</dbReference>
<dbReference type="Proteomes" id="UP000022611">
    <property type="component" value="Unassembled WGS sequence"/>
</dbReference>
<evidence type="ECO:0000256" key="3">
    <source>
        <dbReference type="ARBA" id="ARBA00023163"/>
    </source>
</evidence>
<dbReference type="PRINTS" id="PR00038">
    <property type="entry name" value="HTHLUXR"/>
</dbReference>
<evidence type="ECO:0000256" key="1">
    <source>
        <dbReference type="ARBA" id="ARBA00023015"/>
    </source>
</evidence>
<evidence type="ECO:0000259" key="5">
    <source>
        <dbReference type="PROSITE" id="PS50043"/>
    </source>
</evidence>
<evidence type="ECO:0000313" key="6">
    <source>
        <dbReference type="EMBL" id="EXF95507.1"/>
    </source>
</evidence>
<keyword evidence="3" id="KW-0804">Transcription</keyword>
<dbReference type="InterPro" id="IPR036388">
    <property type="entry name" value="WH-like_DNA-bd_sf"/>
</dbReference>
<dbReference type="PANTHER" id="PTHR44688:SF16">
    <property type="entry name" value="DNA-BINDING TRANSCRIPTIONAL ACTIVATOR DEVR_DOSR"/>
    <property type="match status" value="1"/>
</dbReference>
<protein>
    <submittedName>
        <fullName evidence="6">LuxR family transcriptional regulator</fullName>
    </submittedName>
</protein>
<keyword evidence="1" id="KW-0805">Transcription regulation</keyword>
<name>A0A010TE60_PSEFL</name>
<feature type="domain" description="HTH luxR-type" evidence="5">
    <location>
        <begin position="20"/>
        <end position="85"/>
    </location>
</feature>
<dbReference type="CDD" id="cd06170">
    <property type="entry name" value="LuxR_C_like"/>
    <property type="match status" value="1"/>
</dbReference>
<dbReference type="InterPro" id="IPR016032">
    <property type="entry name" value="Sig_transdc_resp-reg_C-effctor"/>
</dbReference>
<dbReference type="InterPro" id="IPR000792">
    <property type="entry name" value="Tscrpt_reg_LuxR_C"/>
</dbReference>
<dbReference type="eggNOG" id="COG2197">
    <property type="taxonomic scope" value="Bacteria"/>
</dbReference>
<reference evidence="6 7" key="1">
    <citation type="journal article" date="2011" name="J. Bacteriol.">
        <title>Draft genome sequence of the polycyclic aromatic hydrocarbon-degrading, genetically engineered bioluminescent bioreporter Pseudomonas fluorescens HK44.</title>
        <authorList>
            <person name="Chauhan A."/>
            <person name="Layton A.C."/>
            <person name="Williams D.E."/>
            <person name="Smartt A.E."/>
            <person name="Ripp S."/>
            <person name="Karpinets T.V."/>
            <person name="Brown S.D."/>
            <person name="Sayler G.S."/>
        </authorList>
    </citation>
    <scope>NUCLEOTIDE SEQUENCE [LARGE SCALE GENOMIC DNA]</scope>
    <source>
        <strain evidence="6 7">HK44</strain>
    </source>
</reference>
<evidence type="ECO:0000313" key="7">
    <source>
        <dbReference type="Proteomes" id="UP000022611"/>
    </source>
</evidence>